<protein>
    <submittedName>
        <fullName evidence="5">10586_t:CDS:1</fullName>
    </submittedName>
</protein>
<evidence type="ECO:0000256" key="2">
    <source>
        <dbReference type="PROSITE-ProRule" id="PRU00117"/>
    </source>
</evidence>
<dbReference type="PROSITE" id="PS50084">
    <property type="entry name" value="KH_TYPE_1"/>
    <property type="match status" value="3"/>
</dbReference>
<dbReference type="Gene3D" id="3.30.1370.10">
    <property type="entry name" value="K Homology domain, type 1"/>
    <property type="match status" value="3"/>
</dbReference>
<dbReference type="AlphaFoldDB" id="A0A9N9AWR0"/>
<dbReference type="GO" id="GO:0003723">
    <property type="term" value="F:RNA binding"/>
    <property type="evidence" value="ECO:0007669"/>
    <property type="project" value="UniProtKB-UniRule"/>
</dbReference>
<evidence type="ECO:0000313" key="6">
    <source>
        <dbReference type="Proteomes" id="UP000789508"/>
    </source>
</evidence>
<feature type="domain" description="K Homology" evidence="4">
    <location>
        <begin position="323"/>
        <end position="393"/>
    </location>
</feature>
<dbReference type="CDD" id="cd22439">
    <property type="entry name" value="KH-I_PCBP_rpt3"/>
    <property type="match status" value="1"/>
</dbReference>
<feature type="domain" description="K Homology" evidence="4">
    <location>
        <begin position="107"/>
        <end position="177"/>
    </location>
</feature>
<name>A0A9N9AWR0_9GLOM</name>
<dbReference type="InterPro" id="IPR036612">
    <property type="entry name" value="KH_dom_type_1_sf"/>
</dbReference>
<organism evidence="5 6">
    <name type="scientific">Ambispora leptoticha</name>
    <dbReference type="NCBI Taxonomy" id="144679"/>
    <lineage>
        <taxon>Eukaryota</taxon>
        <taxon>Fungi</taxon>
        <taxon>Fungi incertae sedis</taxon>
        <taxon>Mucoromycota</taxon>
        <taxon>Glomeromycotina</taxon>
        <taxon>Glomeromycetes</taxon>
        <taxon>Archaeosporales</taxon>
        <taxon>Ambisporaceae</taxon>
        <taxon>Ambispora</taxon>
    </lineage>
</organism>
<evidence type="ECO:0000256" key="1">
    <source>
        <dbReference type="ARBA" id="ARBA00022737"/>
    </source>
</evidence>
<feature type="domain" description="K Homology" evidence="4">
    <location>
        <begin position="190"/>
        <end position="261"/>
    </location>
</feature>
<sequence>MSDRGEEAIPSPSERKRSLPSDDEEDDLSLDEGRGRFKRPALNNSGGEDDENSELAFQEEINGEGRAVISPSASAEAMDVNTPPSERGGTESKEKPNQTVEPETALQTISLRALVTTKEAGVIIGKAGKNVSEIRDRSGAKVTISEMVQGAYERILTVTGPLDTVAKAFALVARKVLDENLDAPSTPTSKSTTIRLLVPHSRMGPVIGKGGSKIKEIQEKSGARCLASEEMLPSSTERTISISGVPDSIHIAVFHVGEELSRHTNDRGGQITPYRPQPRIVYHQPAAVASNHPFYVGIPAPPPPYGRDFLPGPPGPMNQPPPGSQAQQIFIPNDMVGCIIGKGGSKINEIRHLSGSHIKIAEPHGNTNERLVTITGTPESNQMALYLLYSRLEAERRKPSV</sequence>
<reference evidence="5" key="1">
    <citation type="submission" date="2021-06" db="EMBL/GenBank/DDBJ databases">
        <authorList>
            <person name="Kallberg Y."/>
            <person name="Tangrot J."/>
            <person name="Rosling A."/>
        </authorList>
    </citation>
    <scope>NUCLEOTIDE SEQUENCE</scope>
    <source>
        <strain evidence="5">FL130A</strain>
    </source>
</reference>
<feature type="region of interest" description="Disordered" evidence="3">
    <location>
        <begin position="1"/>
        <end position="103"/>
    </location>
</feature>
<keyword evidence="6" id="KW-1185">Reference proteome</keyword>
<evidence type="ECO:0000259" key="4">
    <source>
        <dbReference type="SMART" id="SM00322"/>
    </source>
</evidence>
<comment type="caution">
    <text evidence="5">The sequence shown here is derived from an EMBL/GenBank/DDBJ whole genome shotgun (WGS) entry which is preliminary data.</text>
</comment>
<dbReference type="InterPro" id="IPR004087">
    <property type="entry name" value="KH_dom"/>
</dbReference>
<dbReference type="EMBL" id="CAJVPS010001558">
    <property type="protein sequence ID" value="CAG8542968.1"/>
    <property type="molecule type" value="Genomic_DNA"/>
</dbReference>
<dbReference type="SMART" id="SM00322">
    <property type="entry name" value="KH"/>
    <property type="match status" value="3"/>
</dbReference>
<gene>
    <name evidence="5" type="ORF">ALEPTO_LOCUS5501</name>
</gene>
<keyword evidence="2" id="KW-0694">RNA-binding</keyword>
<dbReference type="Proteomes" id="UP000789508">
    <property type="component" value="Unassembled WGS sequence"/>
</dbReference>
<dbReference type="PANTHER" id="PTHR10288">
    <property type="entry name" value="KH DOMAIN CONTAINING RNA BINDING PROTEIN"/>
    <property type="match status" value="1"/>
</dbReference>
<proteinExistence type="predicted"/>
<feature type="compositionally biased region" description="Basic and acidic residues" evidence="3">
    <location>
        <begin position="1"/>
        <end position="20"/>
    </location>
</feature>
<evidence type="ECO:0000313" key="5">
    <source>
        <dbReference type="EMBL" id="CAG8542968.1"/>
    </source>
</evidence>
<dbReference type="SUPFAM" id="SSF54791">
    <property type="entry name" value="Eukaryotic type KH-domain (KH-domain type I)"/>
    <property type="match status" value="3"/>
</dbReference>
<evidence type="ECO:0000256" key="3">
    <source>
        <dbReference type="SAM" id="MobiDB-lite"/>
    </source>
</evidence>
<feature type="compositionally biased region" description="Acidic residues" evidence="3">
    <location>
        <begin position="21"/>
        <end position="30"/>
    </location>
</feature>
<keyword evidence="1" id="KW-0677">Repeat</keyword>
<dbReference type="InterPro" id="IPR004088">
    <property type="entry name" value="KH_dom_type_1"/>
</dbReference>
<accession>A0A9N9AWR0</accession>
<dbReference type="CDD" id="cd22455">
    <property type="entry name" value="KH-I_Rnc1_rpt1"/>
    <property type="match status" value="1"/>
</dbReference>
<dbReference type="CDD" id="cd22456">
    <property type="entry name" value="KH-I_Rnc1_rpt2"/>
    <property type="match status" value="1"/>
</dbReference>
<dbReference type="OrthoDB" id="442947at2759"/>
<dbReference type="Pfam" id="PF00013">
    <property type="entry name" value="KH_1"/>
    <property type="match status" value="3"/>
</dbReference>